<keyword evidence="2" id="KW-0812">Transmembrane</keyword>
<dbReference type="InterPro" id="IPR038269">
    <property type="entry name" value="SCAN_sf"/>
</dbReference>
<gene>
    <name evidence="4" type="ORF">GWK47_018185</name>
</gene>
<organism evidence="4 5">
    <name type="scientific">Chionoecetes opilio</name>
    <name type="common">Atlantic snow crab</name>
    <name type="synonym">Cancer opilio</name>
    <dbReference type="NCBI Taxonomy" id="41210"/>
    <lineage>
        <taxon>Eukaryota</taxon>
        <taxon>Metazoa</taxon>
        <taxon>Ecdysozoa</taxon>
        <taxon>Arthropoda</taxon>
        <taxon>Crustacea</taxon>
        <taxon>Multicrustacea</taxon>
        <taxon>Malacostraca</taxon>
        <taxon>Eumalacostraca</taxon>
        <taxon>Eucarida</taxon>
        <taxon>Decapoda</taxon>
        <taxon>Pleocyemata</taxon>
        <taxon>Brachyura</taxon>
        <taxon>Eubrachyura</taxon>
        <taxon>Majoidea</taxon>
        <taxon>Majidae</taxon>
        <taxon>Chionoecetes</taxon>
    </lineage>
</organism>
<dbReference type="PANTHER" id="PTHR46888:SF1">
    <property type="entry name" value="RIBONUCLEASE H"/>
    <property type="match status" value="1"/>
</dbReference>
<comment type="caution">
    <text evidence="4">The sequence shown here is derived from an EMBL/GenBank/DDBJ whole genome shotgun (WGS) entry which is preliminary data.</text>
</comment>
<feature type="domain" description="SCAN box" evidence="3">
    <location>
        <begin position="160"/>
        <end position="234"/>
    </location>
</feature>
<dbReference type="EMBL" id="JACEEZ010022290">
    <property type="protein sequence ID" value="KAG0712585.1"/>
    <property type="molecule type" value="Genomic_DNA"/>
</dbReference>
<dbReference type="PANTHER" id="PTHR46888">
    <property type="entry name" value="ZINC KNUCKLE DOMAINCONTAINING PROTEIN-RELATED"/>
    <property type="match status" value="1"/>
</dbReference>
<dbReference type="InterPro" id="IPR003309">
    <property type="entry name" value="SCAN_dom"/>
</dbReference>
<dbReference type="OrthoDB" id="6358848at2759"/>
<evidence type="ECO:0000256" key="2">
    <source>
        <dbReference type="SAM" id="Phobius"/>
    </source>
</evidence>
<dbReference type="Proteomes" id="UP000770661">
    <property type="component" value="Unassembled WGS sequence"/>
</dbReference>
<keyword evidence="5" id="KW-1185">Reference proteome</keyword>
<evidence type="ECO:0000313" key="4">
    <source>
        <dbReference type="EMBL" id="KAG0712585.1"/>
    </source>
</evidence>
<evidence type="ECO:0000256" key="1">
    <source>
        <dbReference type="SAM" id="MobiDB-lite"/>
    </source>
</evidence>
<evidence type="ECO:0000259" key="3">
    <source>
        <dbReference type="PROSITE" id="PS50804"/>
    </source>
</evidence>
<name>A0A8J4XS06_CHIOP</name>
<dbReference type="Pfam" id="PF02023">
    <property type="entry name" value="SCAN"/>
    <property type="match status" value="1"/>
</dbReference>
<sequence length="606" mass="66690">MLNFDELRTQAESLGLSGSDVAQFVIRQQTFEREERVTEREREREERGREKREKERQFELAKLQLTQQSGGAQSQDHLVSRPSLHAYHEGEDIASYLTRFERIADLLQLKEDSLAVWLGSLLTGDAAELYSTFDSDTIGNFLLLKQALLTGFSKTPEHYRLDFRNNKIWIGENYRQFSTRLQQLLDSWLEASQVSKSVQPLREFMVLDQFLSSLHPDIRLFIKEQQVTNLKTAVEKADAWASAHNAYPQYPPTGSGGRRHDGGAAVLVVAVWGGGGGARVLEAAAAAAAGGGWGGQCQVLPPNLPPTTYPLPTSLTLKPTASEWRLDFTLKEAEASPACVRVEPKQQKLRLLLYRGDCDHGELMDYTLTELRVPPHAWTSLGVAVRDNLVVMTRTTAAPITLKPDSFSLLGHALSVAAAQGVEAAVGCRGSCPSYHHASRSTDTRMTVMTPSEEKVSFYFLPGATFVRLEYEVCCITPLGPEAYPFIADIEVPELSRGQWHLVTLHQLGDAIEVSLDNRFLRQGKLPSGCTFKNHAVKVIGDTLLRFCNTATGAEWEGVNSSQPAPSNPCPLVVAGVAGVLVVVAVVVVGVTVRRMVAAERVVAAR</sequence>
<keyword evidence="2" id="KW-1133">Transmembrane helix</keyword>
<protein>
    <recommendedName>
        <fullName evidence="3">SCAN box domain-containing protein</fullName>
    </recommendedName>
</protein>
<dbReference type="SUPFAM" id="SSF47353">
    <property type="entry name" value="Retrovirus capsid dimerization domain-like"/>
    <property type="match status" value="1"/>
</dbReference>
<feature type="transmembrane region" description="Helical" evidence="2">
    <location>
        <begin position="572"/>
        <end position="593"/>
    </location>
</feature>
<dbReference type="Gene3D" id="1.10.4020.10">
    <property type="entry name" value="DNA breaking-rejoining enzymes"/>
    <property type="match status" value="1"/>
</dbReference>
<dbReference type="PROSITE" id="PS50804">
    <property type="entry name" value="SCAN_BOX"/>
    <property type="match status" value="1"/>
</dbReference>
<feature type="region of interest" description="Disordered" evidence="1">
    <location>
        <begin position="33"/>
        <end position="55"/>
    </location>
</feature>
<keyword evidence="2" id="KW-0472">Membrane</keyword>
<proteinExistence type="predicted"/>
<dbReference type="AlphaFoldDB" id="A0A8J4XS06"/>
<evidence type="ECO:0000313" key="5">
    <source>
        <dbReference type="Proteomes" id="UP000770661"/>
    </source>
</evidence>
<reference evidence="4" key="1">
    <citation type="submission" date="2020-07" db="EMBL/GenBank/DDBJ databases">
        <title>The High-quality genome of the commercially important snow crab, Chionoecetes opilio.</title>
        <authorList>
            <person name="Jeong J.-H."/>
            <person name="Ryu S."/>
        </authorList>
    </citation>
    <scope>NUCLEOTIDE SEQUENCE</scope>
    <source>
        <strain evidence="4">MADBK_172401_WGS</strain>
        <tissue evidence="4">Digestive gland</tissue>
    </source>
</reference>
<accession>A0A8J4XS06</accession>